<evidence type="ECO:0000259" key="7">
    <source>
        <dbReference type="PROSITE" id="PS51864"/>
    </source>
</evidence>
<evidence type="ECO:0000313" key="8">
    <source>
        <dbReference type="Proteomes" id="UP000025227"/>
    </source>
</evidence>
<evidence type="ECO:0000256" key="6">
    <source>
        <dbReference type="PROSITE-ProRule" id="PRU01211"/>
    </source>
</evidence>
<dbReference type="InterPro" id="IPR001506">
    <property type="entry name" value="Peptidase_M12A"/>
</dbReference>
<organism evidence="8 9">
    <name type="scientific">Haemonchus contortus</name>
    <name type="common">Barber pole worm</name>
    <dbReference type="NCBI Taxonomy" id="6289"/>
    <lineage>
        <taxon>Eukaryota</taxon>
        <taxon>Metazoa</taxon>
        <taxon>Ecdysozoa</taxon>
        <taxon>Nematoda</taxon>
        <taxon>Chromadorea</taxon>
        <taxon>Rhabditida</taxon>
        <taxon>Rhabditina</taxon>
        <taxon>Rhabditomorpha</taxon>
        <taxon>Strongyloidea</taxon>
        <taxon>Trichostrongylidae</taxon>
        <taxon>Haemonchus</taxon>
    </lineage>
</organism>
<evidence type="ECO:0000256" key="5">
    <source>
        <dbReference type="ARBA" id="ARBA00023049"/>
    </source>
</evidence>
<dbReference type="AlphaFoldDB" id="A0A7I4YJU3"/>
<dbReference type="GO" id="GO:0046872">
    <property type="term" value="F:metal ion binding"/>
    <property type="evidence" value="ECO:0007669"/>
    <property type="project" value="UniProtKB-KW"/>
</dbReference>
<evidence type="ECO:0000256" key="4">
    <source>
        <dbReference type="ARBA" id="ARBA00022833"/>
    </source>
</evidence>
<dbReference type="Proteomes" id="UP000025227">
    <property type="component" value="Unplaced"/>
</dbReference>
<evidence type="ECO:0000256" key="2">
    <source>
        <dbReference type="ARBA" id="ARBA00022723"/>
    </source>
</evidence>
<dbReference type="GO" id="GO:0004222">
    <property type="term" value="F:metalloendopeptidase activity"/>
    <property type="evidence" value="ECO:0007669"/>
    <property type="project" value="InterPro"/>
</dbReference>
<dbReference type="GO" id="GO:0006508">
    <property type="term" value="P:proteolysis"/>
    <property type="evidence" value="ECO:0007669"/>
    <property type="project" value="UniProtKB-KW"/>
</dbReference>
<protein>
    <submittedName>
        <fullName evidence="9">Peptidase M12A domain-containing protein</fullName>
    </submittedName>
</protein>
<keyword evidence="2" id="KW-0479">Metal-binding</keyword>
<dbReference type="PROSITE" id="PS51864">
    <property type="entry name" value="ASTACIN"/>
    <property type="match status" value="1"/>
</dbReference>
<proteinExistence type="predicted"/>
<keyword evidence="1" id="KW-0645">Protease</keyword>
<dbReference type="PANTHER" id="PTHR10127:SF780">
    <property type="entry name" value="METALLOENDOPEPTIDASE"/>
    <property type="match status" value="1"/>
</dbReference>
<name>A0A7I4YJU3_HAECO</name>
<dbReference type="OrthoDB" id="5776712at2759"/>
<evidence type="ECO:0000256" key="1">
    <source>
        <dbReference type="ARBA" id="ARBA00022670"/>
    </source>
</evidence>
<dbReference type="PANTHER" id="PTHR10127">
    <property type="entry name" value="DISCOIDIN, CUB, EGF, LAMININ , AND ZINC METALLOPROTEASE DOMAIN CONTAINING"/>
    <property type="match status" value="1"/>
</dbReference>
<comment type="caution">
    <text evidence="6">Lacks conserved residue(s) required for the propagation of feature annotation.</text>
</comment>
<evidence type="ECO:0000256" key="3">
    <source>
        <dbReference type="ARBA" id="ARBA00022801"/>
    </source>
</evidence>
<dbReference type="WBParaSite" id="HCON_00100920-00001">
    <property type="protein sequence ID" value="HCON_00100920-00001"/>
    <property type="gene ID" value="HCON_00100920"/>
</dbReference>
<keyword evidence="3" id="KW-0378">Hydrolase</keyword>
<evidence type="ECO:0000313" key="9">
    <source>
        <dbReference type="WBParaSite" id="HCON_00100920-00001"/>
    </source>
</evidence>
<accession>A0A7I4YJU3</accession>
<keyword evidence="8" id="KW-1185">Reference proteome</keyword>
<keyword evidence="4" id="KW-0862">Zinc</keyword>
<keyword evidence="5" id="KW-0482">Metalloprotease</keyword>
<sequence>FASSGNSMTPRTAGYARTMGSQIVSFYDIRMINIFYKCNVPCNGLSKTAKCLNGGAPHPKNCKTCLCPHGYGGGLCGQRVGPQSFLSYLARRTMRFTYCFSLGKEARLRCNAGGRPDLES</sequence>
<reference evidence="9" key="1">
    <citation type="submission" date="2020-12" db="UniProtKB">
        <authorList>
            <consortium name="WormBaseParasite"/>
        </authorList>
    </citation>
    <scope>IDENTIFICATION</scope>
    <source>
        <strain evidence="9">MHco3</strain>
    </source>
</reference>
<feature type="domain" description="Peptidase M12A" evidence="7">
    <location>
        <begin position="1"/>
        <end position="39"/>
    </location>
</feature>